<evidence type="ECO:0000256" key="2">
    <source>
        <dbReference type="ARBA" id="ARBA00012400"/>
    </source>
</evidence>
<evidence type="ECO:0000256" key="4">
    <source>
        <dbReference type="ARBA" id="ARBA00023027"/>
    </source>
</evidence>
<organism evidence="7 8">
    <name type="scientific">Halovenus rubra</name>
    <dbReference type="NCBI Taxonomy" id="869890"/>
    <lineage>
        <taxon>Archaea</taxon>
        <taxon>Methanobacteriati</taxon>
        <taxon>Methanobacteriota</taxon>
        <taxon>Stenosarchaea group</taxon>
        <taxon>Halobacteria</taxon>
        <taxon>Halobacteriales</taxon>
        <taxon>Haloarculaceae</taxon>
        <taxon>Halovenus</taxon>
    </lineage>
</organism>
<keyword evidence="3" id="KW-0560">Oxidoreductase</keyword>
<evidence type="ECO:0000313" key="8">
    <source>
        <dbReference type="Proteomes" id="UP001596414"/>
    </source>
</evidence>
<dbReference type="Gene3D" id="3.40.50.720">
    <property type="entry name" value="NAD(P)-binding Rossmann-like Domain"/>
    <property type="match status" value="1"/>
</dbReference>
<dbReference type="SUPFAM" id="SSF51735">
    <property type="entry name" value="NAD(P)-binding Rossmann-fold domains"/>
    <property type="match status" value="1"/>
</dbReference>
<comment type="pathway">
    <text evidence="1">Porphyrin-containing compound metabolism; siroheme biosynthesis; sirohydrochlorin from precorrin-2: step 1/1.</text>
</comment>
<keyword evidence="4" id="KW-0520">NAD</keyword>
<dbReference type="PANTHER" id="PTHR35330">
    <property type="entry name" value="SIROHEME BIOSYNTHESIS PROTEIN MET8"/>
    <property type="match status" value="1"/>
</dbReference>
<dbReference type="InterPro" id="IPR028161">
    <property type="entry name" value="Met8-like"/>
</dbReference>
<name>A0ABD5XC52_9EURY</name>
<evidence type="ECO:0000256" key="5">
    <source>
        <dbReference type="ARBA" id="ARBA00023244"/>
    </source>
</evidence>
<evidence type="ECO:0000256" key="6">
    <source>
        <dbReference type="ARBA" id="ARBA00047561"/>
    </source>
</evidence>
<protein>
    <recommendedName>
        <fullName evidence="2">precorrin-2 dehydrogenase</fullName>
        <ecNumber evidence="2">1.3.1.76</ecNumber>
    </recommendedName>
</protein>
<dbReference type="Gene3D" id="3.30.160.110">
    <property type="entry name" value="Siroheme synthase, domain 2"/>
    <property type="match status" value="1"/>
</dbReference>
<sequence length="213" mass="22142">MIPLLHDFDGETVLVFGGGPVGARKARRFADAGTVLVVSASFAGTDFGGAEQVRAAVDADYARELLARCDPALVVVATDDEALNDAIQEAADVTTLVNRADRPGARQQGSVVVPATLRSGPVTVSVATDATSPAVSRHLREQIEGIVEGAGLVAKATGALRADLRERPIAPEKRQKAVSAAADHPGVWTAARDGDLEEVRDLVRTVTEDTLGG</sequence>
<dbReference type="AlphaFoldDB" id="A0ABD5XC52"/>
<dbReference type="GO" id="GO:0006779">
    <property type="term" value="P:porphyrin-containing compound biosynthetic process"/>
    <property type="evidence" value="ECO:0007669"/>
    <property type="project" value="UniProtKB-KW"/>
</dbReference>
<dbReference type="Proteomes" id="UP001596414">
    <property type="component" value="Unassembled WGS sequence"/>
</dbReference>
<dbReference type="RefSeq" id="WP_267638125.1">
    <property type="nucleotide sequence ID" value="NZ_JAODIY010000011.1"/>
</dbReference>
<dbReference type="Pfam" id="PF13241">
    <property type="entry name" value="NAD_binding_7"/>
    <property type="match status" value="1"/>
</dbReference>
<accession>A0ABD5XC52</accession>
<dbReference type="GO" id="GO:0043115">
    <property type="term" value="F:precorrin-2 dehydrogenase activity"/>
    <property type="evidence" value="ECO:0007669"/>
    <property type="project" value="UniProtKB-EC"/>
</dbReference>
<proteinExistence type="predicted"/>
<dbReference type="InterPro" id="IPR036291">
    <property type="entry name" value="NAD(P)-bd_dom_sf"/>
</dbReference>
<dbReference type="PANTHER" id="PTHR35330:SF1">
    <property type="entry name" value="SIROHEME BIOSYNTHESIS PROTEIN MET8"/>
    <property type="match status" value="1"/>
</dbReference>
<reference evidence="7 8" key="1">
    <citation type="journal article" date="2014" name="Int. J. Syst. Evol. Microbiol.">
        <title>Complete genome sequence of Corynebacterium casei LMG S-19264T (=DSM 44701T), isolated from a smear-ripened cheese.</title>
        <authorList>
            <consortium name="US DOE Joint Genome Institute (JGI-PGF)"/>
            <person name="Walter F."/>
            <person name="Albersmeier A."/>
            <person name="Kalinowski J."/>
            <person name="Ruckert C."/>
        </authorList>
    </citation>
    <scope>NUCLEOTIDE SEQUENCE [LARGE SCALE GENOMIC DNA]</scope>
    <source>
        <strain evidence="7 8">CGMCC 4.7215</strain>
    </source>
</reference>
<evidence type="ECO:0000256" key="1">
    <source>
        <dbReference type="ARBA" id="ARBA00005010"/>
    </source>
</evidence>
<comment type="catalytic activity">
    <reaction evidence="6">
        <text>precorrin-2 + NAD(+) = sirohydrochlorin + NADH + 2 H(+)</text>
        <dbReference type="Rhea" id="RHEA:15613"/>
        <dbReference type="ChEBI" id="CHEBI:15378"/>
        <dbReference type="ChEBI" id="CHEBI:57540"/>
        <dbReference type="ChEBI" id="CHEBI:57945"/>
        <dbReference type="ChEBI" id="CHEBI:58351"/>
        <dbReference type="ChEBI" id="CHEBI:58827"/>
        <dbReference type="EC" id="1.3.1.76"/>
    </reaction>
</comment>
<keyword evidence="5" id="KW-0627">Porphyrin biosynthesis</keyword>
<comment type="caution">
    <text evidence="7">The sequence shown here is derived from an EMBL/GenBank/DDBJ whole genome shotgun (WGS) entry which is preliminary data.</text>
</comment>
<evidence type="ECO:0000256" key="3">
    <source>
        <dbReference type="ARBA" id="ARBA00023002"/>
    </source>
</evidence>
<dbReference type="SUPFAM" id="SSF75615">
    <property type="entry name" value="Siroheme synthase middle domains-like"/>
    <property type="match status" value="1"/>
</dbReference>
<dbReference type="EC" id="1.3.1.76" evidence="2"/>
<evidence type="ECO:0000313" key="7">
    <source>
        <dbReference type="EMBL" id="MFC7125972.1"/>
    </source>
</evidence>
<dbReference type="EMBL" id="JBHSZQ010000011">
    <property type="protein sequence ID" value="MFC7125972.1"/>
    <property type="molecule type" value="Genomic_DNA"/>
</dbReference>
<gene>
    <name evidence="7" type="ORF">ACFQJ7_07965</name>
</gene>
<dbReference type="NCBIfam" id="TIGR01470">
    <property type="entry name" value="cysG_Nterm"/>
    <property type="match status" value="1"/>
</dbReference>
<dbReference type="InterPro" id="IPR006367">
    <property type="entry name" value="Sirohaem_synthase_N"/>
</dbReference>